<dbReference type="EMBL" id="JAMFTS010000003">
    <property type="protein sequence ID" value="KAJ4775043.1"/>
    <property type="molecule type" value="Genomic_DNA"/>
</dbReference>
<comment type="caution">
    <text evidence="6">The sequence shown here is derived from an EMBL/GenBank/DDBJ whole genome shotgun (WGS) entry which is preliminary data.</text>
</comment>
<dbReference type="GO" id="GO:0004857">
    <property type="term" value="F:enzyme inhibitor activity"/>
    <property type="evidence" value="ECO:0007669"/>
    <property type="project" value="InterPro"/>
</dbReference>
<dbReference type="InterPro" id="IPR035513">
    <property type="entry name" value="Invertase/methylesterase_inhib"/>
</dbReference>
<dbReference type="GO" id="GO:0005576">
    <property type="term" value="C:extracellular region"/>
    <property type="evidence" value="ECO:0007669"/>
    <property type="project" value="UniProtKB-ARBA"/>
</dbReference>
<accession>A0AAV8E9H1</accession>
<keyword evidence="9" id="KW-1185">Reference proteome</keyword>
<dbReference type="PANTHER" id="PTHR35357">
    <property type="entry name" value="OS02G0537100 PROTEIN"/>
    <property type="match status" value="1"/>
</dbReference>
<dbReference type="Proteomes" id="UP001140206">
    <property type="component" value="Chromosome 3"/>
</dbReference>
<evidence type="ECO:0000313" key="6">
    <source>
        <dbReference type="EMBL" id="KAJ4775043.1"/>
    </source>
</evidence>
<evidence type="ECO:0000256" key="2">
    <source>
        <dbReference type="ARBA" id="ARBA00023157"/>
    </source>
</evidence>
<evidence type="ECO:0000313" key="8">
    <source>
        <dbReference type="EMBL" id="KAJ4804069.1"/>
    </source>
</evidence>
<keyword evidence="1 4" id="KW-0732">Signal</keyword>
<feature type="domain" description="Pectinesterase inhibitor" evidence="5">
    <location>
        <begin position="22"/>
        <end position="172"/>
    </location>
</feature>
<evidence type="ECO:0000259" key="5">
    <source>
        <dbReference type="SMART" id="SM00856"/>
    </source>
</evidence>
<keyword evidence="2" id="KW-1015">Disulfide bond</keyword>
<comment type="similarity">
    <text evidence="3">Belongs to the PMEI family.</text>
</comment>
<dbReference type="SMART" id="SM00856">
    <property type="entry name" value="PMEI"/>
    <property type="match status" value="1"/>
</dbReference>
<dbReference type="CDD" id="cd15795">
    <property type="entry name" value="PMEI-Pla_a_1_like"/>
    <property type="match status" value="1"/>
</dbReference>
<dbReference type="SUPFAM" id="SSF101148">
    <property type="entry name" value="Plant invertase/pectin methylesterase inhibitor"/>
    <property type="match status" value="1"/>
</dbReference>
<dbReference type="EMBL" id="JAMFTS010000003">
    <property type="protein sequence ID" value="KAJ4776817.1"/>
    <property type="molecule type" value="Genomic_DNA"/>
</dbReference>
<dbReference type="FunFam" id="1.20.140.40:FF:000002">
    <property type="entry name" value="Putative invertase inhibitor"/>
    <property type="match status" value="1"/>
</dbReference>
<dbReference type="Gene3D" id="1.20.140.40">
    <property type="entry name" value="Invertase/pectin methylesterase inhibitor family protein"/>
    <property type="match status" value="1"/>
</dbReference>
<evidence type="ECO:0000256" key="3">
    <source>
        <dbReference type="ARBA" id="ARBA00038471"/>
    </source>
</evidence>
<proteinExistence type="inferred from homology"/>
<dbReference type="InterPro" id="IPR034088">
    <property type="entry name" value="Pla_a_1-like"/>
</dbReference>
<feature type="signal peptide" evidence="4">
    <location>
        <begin position="1"/>
        <end position="18"/>
    </location>
</feature>
<organism evidence="6 9">
    <name type="scientific">Rhynchospora pubera</name>
    <dbReference type="NCBI Taxonomy" id="906938"/>
    <lineage>
        <taxon>Eukaryota</taxon>
        <taxon>Viridiplantae</taxon>
        <taxon>Streptophyta</taxon>
        <taxon>Embryophyta</taxon>
        <taxon>Tracheophyta</taxon>
        <taxon>Spermatophyta</taxon>
        <taxon>Magnoliopsida</taxon>
        <taxon>Liliopsida</taxon>
        <taxon>Poales</taxon>
        <taxon>Cyperaceae</taxon>
        <taxon>Cyperoideae</taxon>
        <taxon>Rhynchosporeae</taxon>
        <taxon>Rhynchospora</taxon>
    </lineage>
</organism>
<dbReference type="Proteomes" id="UP001140206">
    <property type="component" value="Chromosome 1"/>
</dbReference>
<dbReference type="PANTHER" id="PTHR35357:SF8">
    <property type="entry name" value="OS01G0111000 PROTEIN"/>
    <property type="match status" value="1"/>
</dbReference>
<feature type="chain" id="PRO_5044716277" evidence="4">
    <location>
        <begin position="19"/>
        <end position="175"/>
    </location>
</feature>
<evidence type="ECO:0000256" key="4">
    <source>
        <dbReference type="SAM" id="SignalP"/>
    </source>
</evidence>
<evidence type="ECO:0000313" key="7">
    <source>
        <dbReference type="EMBL" id="KAJ4776817.1"/>
    </source>
</evidence>
<evidence type="ECO:0000256" key="1">
    <source>
        <dbReference type="ARBA" id="ARBA00022729"/>
    </source>
</evidence>
<dbReference type="EMBL" id="JAMFTS010000001">
    <property type="protein sequence ID" value="KAJ4804069.1"/>
    <property type="molecule type" value="Genomic_DNA"/>
</dbReference>
<name>A0AAV8E9H1_9POAL</name>
<protein>
    <submittedName>
        <fullName evidence="6">Plant invertase/pectin methylesterase inhibitor superfamily protein</fullName>
    </submittedName>
</protein>
<gene>
    <name evidence="8" type="ORF">LUZ62_016635</name>
    <name evidence="6" type="ORF">LUZ62_059300</name>
    <name evidence="7" type="ORF">LUZ62_061074</name>
</gene>
<dbReference type="NCBIfam" id="TIGR01614">
    <property type="entry name" value="PME_inhib"/>
    <property type="match status" value="1"/>
</dbReference>
<evidence type="ECO:0000313" key="9">
    <source>
        <dbReference type="Proteomes" id="UP001140206"/>
    </source>
</evidence>
<sequence>MAIISCSFLLIFLMSVVSFPHFIDASVSDACTAAAAKSPNVNHDFCVTSLQVDPKSASANYVGLAEIATKLTSENATSTKAKIKDLLAQPGNGNIKPELSTCQDLYSEMIDSLSDAAKAISSFHYDDAMTYLSAALDAPADCEDTFSEKGNASVLSVEDANAKQLTAIALAFLNI</sequence>
<dbReference type="InterPro" id="IPR006501">
    <property type="entry name" value="Pectinesterase_inhib_dom"/>
</dbReference>
<dbReference type="Pfam" id="PF04043">
    <property type="entry name" value="PMEI"/>
    <property type="match status" value="1"/>
</dbReference>
<reference evidence="6" key="1">
    <citation type="submission" date="2022-08" db="EMBL/GenBank/DDBJ databases">
        <authorList>
            <person name="Marques A."/>
        </authorList>
    </citation>
    <scope>NUCLEOTIDE SEQUENCE</scope>
    <source>
        <strain evidence="6">RhyPub2mFocal</strain>
        <tissue evidence="6">Leaves</tissue>
    </source>
</reference>
<dbReference type="AlphaFoldDB" id="A0AAV8E9H1"/>